<dbReference type="Gene3D" id="3.90.1600.10">
    <property type="entry name" value="Palm domain of DNA polymerase"/>
    <property type="match status" value="1"/>
</dbReference>
<comment type="caution">
    <text evidence="1">The sequence shown here is derived from an EMBL/GenBank/DDBJ whole genome shotgun (WGS) entry which is preliminary data.</text>
</comment>
<dbReference type="OrthoDB" id="6425564at2759"/>
<keyword evidence="2" id="KW-1185">Reference proteome</keyword>
<dbReference type="InterPro" id="IPR023211">
    <property type="entry name" value="DNA_pol_palm_dom_sf"/>
</dbReference>
<evidence type="ECO:0000313" key="2">
    <source>
        <dbReference type="Proteomes" id="UP000499080"/>
    </source>
</evidence>
<dbReference type="GO" id="GO:0071897">
    <property type="term" value="P:DNA biosynthetic process"/>
    <property type="evidence" value="ECO:0007669"/>
    <property type="project" value="UniProtKB-ARBA"/>
</dbReference>
<dbReference type="Proteomes" id="UP000499080">
    <property type="component" value="Unassembled WGS sequence"/>
</dbReference>
<organism evidence="1 2">
    <name type="scientific">Araneus ventricosus</name>
    <name type="common">Orbweaver spider</name>
    <name type="synonym">Epeira ventricosa</name>
    <dbReference type="NCBI Taxonomy" id="182803"/>
    <lineage>
        <taxon>Eukaryota</taxon>
        <taxon>Metazoa</taxon>
        <taxon>Ecdysozoa</taxon>
        <taxon>Arthropoda</taxon>
        <taxon>Chelicerata</taxon>
        <taxon>Arachnida</taxon>
        <taxon>Araneae</taxon>
        <taxon>Araneomorphae</taxon>
        <taxon>Entelegynae</taxon>
        <taxon>Araneoidea</taxon>
        <taxon>Araneidae</taxon>
        <taxon>Araneus</taxon>
    </lineage>
</organism>
<evidence type="ECO:0000313" key="1">
    <source>
        <dbReference type="EMBL" id="GBN82246.1"/>
    </source>
</evidence>
<dbReference type="PANTHER" id="PTHR33568">
    <property type="entry name" value="DNA POLYMERASE"/>
    <property type="match status" value="1"/>
</dbReference>
<reference evidence="1 2" key="1">
    <citation type="journal article" date="2019" name="Sci. Rep.">
        <title>Orb-weaving spider Araneus ventricosus genome elucidates the spidroin gene catalogue.</title>
        <authorList>
            <person name="Kono N."/>
            <person name="Nakamura H."/>
            <person name="Ohtoshi R."/>
            <person name="Moran D.A.P."/>
            <person name="Shinohara A."/>
            <person name="Yoshida Y."/>
            <person name="Fujiwara M."/>
            <person name="Mori M."/>
            <person name="Tomita M."/>
            <person name="Arakawa K."/>
        </authorList>
    </citation>
    <scope>NUCLEOTIDE SEQUENCE [LARGE SCALE GENOMIC DNA]</scope>
</reference>
<proteinExistence type="predicted"/>
<dbReference type="SUPFAM" id="SSF56672">
    <property type="entry name" value="DNA/RNA polymerases"/>
    <property type="match status" value="1"/>
</dbReference>
<accession>A0A4Y2S3S8</accession>
<gene>
    <name evidence="1" type="ORF">AVEN_159753_1</name>
</gene>
<dbReference type="PANTHER" id="PTHR33568:SF3">
    <property type="entry name" value="DNA-DIRECTED DNA POLYMERASE"/>
    <property type="match status" value="1"/>
</dbReference>
<name>A0A4Y2S3S8_ARAVE</name>
<dbReference type="AlphaFoldDB" id="A0A4Y2S3S8"/>
<sequence length="175" mass="20209">MKEEFSPQSDLTNIYLAAFITSHARLKLYNELEKLGESVLYYDTNSVIYASNGRNDLKIGDYLGDFTDELEGDTIVKFVSGRAKNYAYVTKSGKSVCKIRGFSLNYENSLKLNFDSVLKLVRSFDDERITVRNPRKITRDVKAGKIINKIEEKKYRKVYDKRVILDDLNTLPYGY</sequence>
<dbReference type="InterPro" id="IPR043502">
    <property type="entry name" value="DNA/RNA_pol_sf"/>
</dbReference>
<protein>
    <submittedName>
        <fullName evidence="1">Uncharacterized protein</fullName>
    </submittedName>
</protein>
<dbReference type="EMBL" id="BGPR01019547">
    <property type="protein sequence ID" value="GBN82246.1"/>
    <property type="molecule type" value="Genomic_DNA"/>
</dbReference>